<keyword evidence="3" id="KW-1185">Reference proteome</keyword>
<dbReference type="EMBL" id="JBHSZO010000026">
    <property type="protein sequence ID" value="MFC7219884.1"/>
    <property type="molecule type" value="Genomic_DNA"/>
</dbReference>
<organism evidence="2 3">
    <name type="scientific">Streptomyces polyrhachis</name>
    <dbReference type="NCBI Taxonomy" id="1282885"/>
    <lineage>
        <taxon>Bacteria</taxon>
        <taxon>Bacillati</taxon>
        <taxon>Actinomycetota</taxon>
        <taxon>Actinomycetes</taxon>
        <taxon>Kitasatosporales</taxon>
        <taxon>Streptomycetaceae</taxon>
        <taxon>Streptomyces</taxon>
    </lineage>
</organism>
<evidence type="ECO:0000256" key="1">
    <source>
        <dbReference type="SAM" id="MobiDB-lite"/>
    </source>
</evidence>
<reference evidence="3" key="1">
    <citation type="journal article" date="2019" name="Int. J. Syst. Evol. Microbiol.">
        <title>The Global Catalogue of Microorganisms (GCM) 10K type strain sequencing project: providing services to taxonomists for standard genome sequencing and annotation.</title>
        <authorList>
            <consortium name="The Broad Institute Genomics Platform"/>
            <consortium name="The Broad Institute Genome Sequencing Center for Infectious Disease"/>
            <person name="Wu L."/>
            <person name="Ma J."/>
        </authorList>
    </citation>
    <scope>NUCLEOTIDE SEQUENCE [LARGE SCALE GENOMIC DNA]</scope>
    <source>
        <strain evidence="3">CGMCC 1.13681</strain>
    </source>
</reference>
<feature type="region of interest" description="Disordered" evidence="1">
    <location>
        <begin position="132"/>
        <end position="151"/>
    </location>
</feature>
<dbReference type="InterPro" id="IPR026337">
    <property type="entry name" value="AKG_HExxH"/>
</dbReference>
<dbReference type="RefSeq" id="WP_386416081.1">
    <property type="nucleotide sequence ID" value="NZ_JBHSZO010000026.1"/>
</dbReference>
<protein>
    <submittedName>
        <fullName evidence="2">HEXXH motif-containing putative peptide modification protein</fullName>
    </submittedName>
</protein>
<gene>
    <name evidence="2" type="ORF">ACFQLX_17185</name>
</gene>
<name>A0ABW2GLE1_9ACTN</name>
<accession>A0ABW2GLE1</accession>
<dbReference type="NCBIfam" id="TIGR04267">
    <property type="entry name" value="mod_HExxH"/>
    <property type="match status" value="1"/>
</dbReference>
<sequence length="370" mass="39649">MASWIARLGSTRPGPGDVADWECWLHHRRLLLLRAVHEQTTRPGTPAAARAAFACAWSRLERAERASPAAVRELLGYPATGNRLSRLLRVAGGELVAETAEFAELAARHDPATATAAAPALPRLPTARGLLDRVDPHRTPRDAAGRPRWPVATPAEAPAVPWLAQWEQALRWLGAVDPARAAEVRALTRSLVPLRRAPGPGSGTPNSATGRAAPGAVLCVPQPDAPALAALLVHEIQHTKLAILFDVLPLYRPGGAAHHRVAWRLDDRPVQAVLQGTYAHLGLADLWHRVACAAFERPPAGAEDARSGFPGRTVAQSEAHDRCEDYREQVGQALALLHRTAELTPAGVSFVQGMADHHARLGSGVGTVYR</sequence>
<comment type="caution">
    <text evidence="2">The sequence shown here is derived from an EMBL/GenBank/DDBJ whole genome shotgun (WGS) entry which is preliminary data.</text>
</comment>
<proteinExistence type="predicted"/>
<feature type="compositionally biased region" description="Basic and acidic residues" evidence="1">
    <location>
        <begin position="132"/>
        <end position="145"/>
    </location>
</feature>
<evidence type="ECO:0000313" key="2">
    <source>
        <dbReference type="EMBL" id="MFC7219884.1"/>
    </source>
</evidence>
<dbReference type="Proteomes" id="UP001596413">
    <property type="component" value="Unassembled WGS sequence"/>
</dbReference>
<evidence type="ECO:0000313" key="3">
    <source>
        <dbReference type="Proteomes" id="UP001596413"/>
    </source>
</evidence>